<dbReference type="InterPro" id="IPR011063">
    <property type="entry name" value="TilS/TtcA_N"/>
</dbReference>
<dbReference type="PANTHER" id="PTHR43033">
    <property type="entry name" value="TRNA(ILE)-LYSIDINE SYNTHASE-RELATED"/>
    <property type="match status" value="1"/>
</dbReference>
<evidence type="ECO:0000256" key="6">
    <source>
        <dbReference type="HAMAP-Rule" id="MF_01161"/>
    </source>
</evidence>
<feature type="binding site" evidence="6">
    <location>
        <begin position="30"/>
        <end position="35"/>
    </location>
    <ligand>
        <name>ATP</name>
        <dbReference type="ChEBI" id="CHEBI:30616"/>
    </ligand>
</feature>
<evidence type="ECO:0000313" key="9">
    <source>
        <dbReference type="Proteomes" id="UP000634455"/>
    </source>
</evidence>
<dbReference type="SUPFAM" id="SSF52402">
    <property type="entry name" value="Adenine nucleotide alpha hydrolases-like"/>
    <property type="match status" value="1"/>
</dbReference>
<dbReference type="HAMAP" id="MF_01161">
    <property type="entry name" value="tRNA_Ile_lys_synt"/>
    <property type="match status" value="1"/>
</dbReference>
<comment type="domain">
    <text evidence="6">The N-terminal region contains the highly conserved SGGXDS motif, predicted to be a P-loop motif involved in ATP binding.</text>
</comment>
<evidence type="ECO:0000256" key="3">
    <source>
        <dbReference type="ARBA" id="ARBA00022741"/>
    </source>
</evidence>
<evidence type="ECO:0000259" key="7">
    <source>
        <dbReference type="Pfam" id="PF01171"/>
    </source>
</evidence>
<sequence length="420" mass="46799">MTEEKSKFNLTQFEQRLTLLSDGPVGAAVSGGSDSIAMLLLLANWCAKNGRALHVATVNHNLRADAAIEARFVANVCAKLGIPHETLVWPGWDQRGNLQEAARNARKTLLSDWAKQNELGSVAIGHTKDDQAETILMRMLRGSGVDGISGIYPIENGDGFVWLRPLLDYERQELRAYLTSKNQDWIDDPSNQETRFDRVKLRRILHDITEAGFSTHGMITTAENMKRARHFLENALANHAQDICEVTDAGSILIHKEKLCVAEPEMRFRLIAHCLKRISGNIYPPRLHALELVDAQVLLGESTALHGCLIRQASDDRVEISREPNAMPSQHGIKELFDNAWEINAVDQIGDVVVAPVGENGISQIADWRDLGLSRYALMATPAIWRKEELIAAPIAGMCNGYTCRLTWGYHEFLTSILTH</sequence>
<evidence type="ECO:0000256" key="2">
    <source>
        <dbReference type="ARBA" id="ARBA00022694"/>
    </source>
</evidence>
<evidence type="ECO:0000256" key="5">
    <source>
        <dbReference type="ARBA" id="ARBA00048539"/>
    </source>
</evidence>
<dbReference type="Gene3D" id="3.40.50.620">
    <property type="entry name" value="HUPs"/>
    <property type="match status" value="1"/>
</dbReference>
<dbReference type="NCBIfam" id="TIGR02432">
    <property type="entry name" value="lysidine_TilS_N"/>
    <property type="match status" value="1"/>
</dbReference>
<keyword evidence="2 6" id="KW-0819">tRNA processing</keyword>
<reference evidence="9" key="1">
    <citation type="journal article" date="2019" name="Int. J. Syst. Evol. Microbiol.">
        <title>The Global Catalogue of Microorganisms (GCM) 10K type strain sequencing project: providing services to taxonomists for standard genome sequencing and annotation.</title>
        <authorList>
            <consortium name="The Broad Institute Genomics Platform"/>
            <consortium name="The Broad Institute Genome Sequencing Center for Infectious Disease"/>
            <person name="Wu L."/>
            <person name="Ma J."/>
        </authorList>
    </citation>
    <scope>NUCLEOTIDE SEQUENCE [LARGE SCALE GENOMIC DNA]</scope>
    <source>
        <strain evidence="9">KCTC 32465</strain>
    </source>
</reference>
<comment type="similarity">
    <text evidence="6">Belongs to the tRNA(Ile)-lysidine synthase family.</text>
</comment>
<dbReference type="InterPro" id="IPR012795">
    <property type="entry name" value="tRNA_Ile_lys_synt_N"/>
</dbReference>
<keyword evidence="1 6" id="KW-0436">Ligase</keyword>
<evidence type="ECO:0000256" key="1">
    <source>
        <dbReference type="ARBA" id="ARBA00022598"/>
    </source>
</evidence>
<dbReference type="InterPro" id="IPR012094">
    <property type="entry name" value="tRNA_Ile_lys_synt"/>
</dbReference>
<dbReference type="CDD" id="cd01992">
    <property type="entry name" value="TilS_N"/>
    <property type="match status" value="1"/>
</dbReference>
<dbReference type="PANTHER" id="PTHR43033:SF1">
    <property type="entry name" value="TRNA(ILE)-LYSIDINE SYNTHASE-RELATED"/>
    <property type="match status" value="1"/>
</dbReference>
<keyword evidence="6" id="KW-0963">Cytoplasm</keyword>
<dbReference type="EC" id="6.3.4.19" evidence="6"/>
<gene>
    <name evidence="6 8" type="primary">tilS</name>
    <name evidence="8" type="ORF">GCM10008927_14820</name>
</gene>
<proteinExistence type="inferred from homology"/>
<keyword evidence="4 6" id="KW-0067">ATP-binding</keyword>
<name>A0ABQ3CZF5_9RHOB</name>
<evidence type="ECO:0000313" key="8">
    <source>
        <dbReference type="EMBL" id="GHA50669.1"/>
    </source>
</evidence>
<dbReference type="Pfam" id="PF01171">
    <property type="entry name" value="ATP_bind_3"/>
    <property type="match status" value="1"/>
</dbReference>
<comment type="function">
    <text evidence="6">Ligates lysine onto the cytidine present at position 34 of the AUA codon-specific tRNA(Ile) that contains the anticodon CAU, in an ATP-dependent manner. Cytidine is converted to lysidine, thus changing the amino acid specificity of the tRNA from methionine to isoleucine.</text>
</comment>
<feature type="domain" description="tRNA(Ile)-lysidine/2-thiocytidine synthase N-terminal" evidence="7">
    <location>
        <begin position="27"/>
        <end position="203"/>
    </location>
</feature>
<comment type="caution">
    <text evidence="8">The sequence shown here is derived from an EMBL/GenBank/DDBJ whole genome shotgun (WGS) entry which is preliminary data.</text>
</comment>
<comment type="subcellular location">
    <subcellularLocation>
        <location evidence="6">Cytoplasm</location>
    </subcellularLocation>
</comment>
<organism evidence="8 9">
    <name type="scientific">Paramylibacter ulvae</name>
    <dbReference type="NCBI Taxonomy" id="1651968"/>
    <lineage>
        <taxon>Bacteria</taxon>
        <taxon>Pseudomonadati</taxon>
        <taxon>Pseudomonadota</taxon>
        <taxon>Alphaproteobacteria</taxon>
        <taxon>Rhodobacterales</taxon>
        <taxon>Paracoccaceae</taxon>
        <taxon>Paramylibacter</taxon>
    </lineage>
</organism>
<dbReference type="EMBL" id="BMZF01000003">
    <property type="protein sequence ID" value="GHA50669.1"/>
    <property type="molecule type" value="Genomic_DNA"/>
</dbReference>
<protein>
    <recommendedName>
        <fullName evidence="6">tRNA(Ile)-lysidine synthase</fullName>
        <ecNumber evidence="6">6.3.4.19</ecNumber>
    </recommendedName>
    <alternativeName>
        <fullName evidence="6">tRNA(Ile)-2-lysyl-cytidine synthase</fullName>
    </alternativeName>
    <alternativeName>
        <fullName evidence="6">tRNA(Ile)-lysidine synthetase</fullName>
    </alternativeName>
</protein>
<accession>A0ABQ3CZF5</accession>
<dbReference type="InterPro" id="IPR014729">
    <property type="entry name" value="Rossmann-like_a/b/a_fold"/>
</dbReference>
<keyword evidence="3 6" id="KW-0547">Nucleotide-binding</keyword>
<comment type="catalytic activity">
    <reaction evidence="5 6">
        <text>cytidine(34) in tRNA(Ile2) + L-lysine + ATP = lysidine(34) in tRNA(Ile2) + AMP + diphosphate + H(+)</text>
        <dbReference type="Rhea" id="RHEA:43744"/>
        <dbReference type="Rhea" id="RHEA-COMP:10625"/>
        <dbReference type="Rhea" id="RHEA-COMP:10670"/>
        <dbReference type="ChEBI" id="CHEBI:15378"/>
        <dbReference type="ChEBI" id="CHEBI:30616"/>
        <dbReference type="ChEBI" id="CHEBI:32551"/>
        <dbReference type="ChEBI" id="CHEBI:33019"/>
        <dbReference type="ChEBI" id="CHEBI:82748"/>
        <dbReference type="ChEBI" id="CHEBI:83665"/>
        <dbReference type="ChEBI" id="CHEBI:456215"/>
        <dbReference type="EC" id="6.3.4.19"/>
    </reaction>
</comment>
<evidence type="ECO:0000256" key="4">
    <source>
        <dbReference type="ARBA" id="ARBA00022840"/>
    </source>
</evidence>
<keyword evidence="9" id="KW-1185">Reference proteome</keyword>
<dbReference type="Proteomes" id="UP000634455">
    <property type="component" value="Unassembled WGS sequence"/>
</dbReference>